<dbReference type="GO" id="GO:0008237">
    <property type="term" value="F:metallopeptidase activity"/>
    <property type="evidence" value="ECO:0007669"/>
    <property type="project" value="UniProtKB-KW"/>
</dbReference>
<keyword evidence="1" id="KW-0472">Membrane</keyword>
<evidence type="ECO:0000313" key="6">
    <source>
        <dbReference type="Proteomes" id="UP000270757"/>
    </source>
</evidence>
<feature type="transmembrane region" description="Helical" evidence="1">
    <location>
        <begin position="228"/>
        <end position="245"/>
    </location>
</feature>
<feature type="transmembrane region" description="Helical" evidence="1">
    <location>
        <begin position="6"/>
        <end position="24"/>
    </location>
</feature>
<evidence type="ECO:0000313" key="3">
    <source>
        <dbReference type="EMBL" id="RJT48594.1"/>
    </source>
</evidence>
<sequence length="258" mass="28202">MLINWPLIIILTGLSLPGIVIAIPRLIHLLLPKNSEELRKKISRFAMLQTLMMVILMSFAGTILSLKTGLNEPILQGLLHNQPVAGLLQEMLLPVFLSVLGGLLVFFFLYYGVVVSILDDKSLTVLYTVRAALRLDGCILYGGVVEEIIGRFGLMNVIAYFGALFTGRISAGVIGFAMLSSGLLLSLGHLPAYIAAGCTPSRRFAYAMVLLNLWQTALFGWLFWQYGLLAAIAGHVLFHIGWYLYDPAPKPIVPDGAA</sequence>
<dbReference type="Proteomes" id="UP000306421">
    <property type="component" value="Unassembled WGS sequence"/>
</dbReference>
<keyword evidence="3" id="KW-0645">Protease</keyword>
<proteinExistence type="predicted"/>
<dbReference type="EMBL" id="QCXM01000006">
    <property type="protein sequence ID" value="PUT47646.1"/>
    <property type="molecule type" value="Genomic_DNA"/>
</dbReference>
<keyword evidence="3" id="KW-0482">Metalloprotease</keyword>
<comment type="caution">
    <text evidence="3">The sequence shown here is derived from an EMBL/GenBank/DDBJ whole genome shotgun (WGS) entry which is preliminary data.</text>
</comment>
<keyword evidence="5" id="KW-1185">Reference proteome</keyword>
<feature type="transmembrane region" description="Helical" evidence="1">
    <location>
        <begin position="169"/>
        <end position="192"/>
    </location>
</feature>
<evidence type="ECO:0000256" key="1">
    <source>
        <dbReference type="SAM" id="Phobius"/>
    </source>
</evidence>
<keyword evidence="3" id="KW-0378">Hydrolase</keyword>
<dbReference type="EMBL" id="QFGG01000007">
    <property type="protein sequence ID" value="TID42046.1"/>
    <property type="molecule type" value="Genomic_DNA"/>
</dbReference>
<dbReference type="GO" id="GO:0006508">
    <property type="term" value="P:proteolysis"/>
    <property type="evidence" value="ECO:0007669"/>
    <property type="project" value="UniProtKB-KW"/>
</dbReference>
<feature type="transmembrane region" description="Helical" evidence="1">
    <location>
        <begin position="139"/>
        <end position="163"/>
    </location>
</feature>
<gene>
    <name evidence="3" type="ORF">D6J04_02330</name>
    <name evidence="2" type="ORF">DB745_07040</name>
    <name evidence="4" type="ORF">DIZ81_08630</name>
</gene>
<keyword evidence="1" id="KW-0812">Transmembrane</keyword>
<reference evidence="3 6" key="3">
    <citation type="submission" date="2018-09" db="EMBL/GenBank/DDBJ databases">
        <title>Draft genome sequences of Legionella taurinensis isolated from water samples.</title>
        <authorList>
            <person name="Chakeri A."/>
            <person name="Allerberger F."/>
            <person name="Kundi M."/>
            <person name="Ruppitsch W."/>
            <person name="Schmid D."/>
        </authorList>
    </citation>
    <scope>NUCLEOTIDE SEQUENCE [LARGE SCALE GENOMIC DNA]</scope>
    <source>
        <strain evidence="3 6">4570-18-6</strain>
    </source>
</reference>
<protein>
    <submittedName>
        <fullName evidence="3">CPBP family intramembrane metalloprotease</fullName>
    </submittedName>
</protein>
<dbReference type="Proteomes" id="UP000251035">
    <property type="component" value="Unassembled WGS sequence"/>
</dbReference>
<feature type="transmembrane region" description="Helical" evidence="1">
    <location>
        <begin position="91"/>
        <end position="118"/>
    </location>
</feature>
<feature type="transmembrane region" description="Helical" evidence="1">
    <location>
        <begin position="45"/>
        <end position="66"/>
    </location>
</feature>
<reference evidence="2 5" key="1">
    <citation type="submission" date="2018-04" db="EMBL/GenBank/DDBJ databases">
        <title>Whole genome sequence comparison of clinical and drinking water Legionella pneumophila isolates associated with the Flint Water Crisis.</title>
        <authorList>
            <person name="Garner E."/>
            <person name="Brown C."/>
            <person name="Schwake O."/>
            <person name="Coil D."/>
            <person name="Jospin G."/>
            <person name="Eisen J."/>
            <person name="Edwards M."/>
            <person name="Pruden A."/>
        </authorList>
    </citation>
    <scope>NUCLEOTIDE SEQUENCE [LARGE SCALE GENOMIC DNA]</scope>
    <source>
        <strain evidence="2 5">Genessee03</strain>
    </source>
</reference>
<evidence type="ECO:0000313" key="5">
    <source>
        <dbReference type="Proteomes" id="UP000251035"/>
    </source>
</evidence>
<evidence type="ECO:0000313" key="4">
    <source>
        <dbReference type="EMBL" id="TID42046.1"/>
    </source>
</evidence>
<organism evidence="3 6">
    <name type="scientific">Legionella taurinensis</name>
    <dbReference type="NCBI Taxonomy" id="70611"/>
    <lineage>
        <taxon>Bacteria</taxon>
        <taxon>Pseudomonadati</taxon>
        <taxon>Pseudomonadota</taxon>
        <taxon>Gammaproteobacteria</taxon>
        <taxon>Legionellales</taxon>
        <taxon>Legionellaceae</taxon>
        <taxon>Legionella</taxon>
    </lineage>
</organism>
<name>A0A3A5L6E2_9GAMM</name>
<dbReference type="EMBL" id="QZWB01000002">
    <property type="protein sequence ID" value="RJT48594.1"/>
    <property type="molecule type" value="Genomic_DNA"/>
</dbReference>
<dbReference type="GeneID" id="48946267"/>
<keyword evidence="1" id="KW-1133">Transmembrane helix</keyword>
<dbReference type="OrthoDB" id="378663at2"/>
<dbReference type="AlphaFoldDB" id="A0A3A5L6E2"/>
<accession>A0A3A5L6E2</accession>
<evidence type="ECO:0000313" key="7">
    <source>
        <dbReference type="Proteomes" id="UP000306421"/>
    </source>
</evidence>
<reference evidence="4 7" key="2">
    <citation type="submission" date="2018-04" db="EMBL/GenBank/DDBJ databases">
        <title>Whole genome sequence comparison of clinical and drinking water Legionella pneumophila isolates.</title>
        <authorList>
            <person name="Garner E."/>
        </authorList>
    </citation>
    <scope>NUCLEOTIDE SEQUENCE [LARGE SCALE GENOMIC DNA]</scope>
    <source>
        <strain evidence="4 7">WH02</strain>
    </source>
</reference>
<dbReference type="Proteomes" id="UP000270757">
    <property type="component" value="Unassembled WGS sequence"/>
</dbReference>
<dbReference type="RefSeq" id="WP_108293154.1">
    <property type="nucleotide sequence ID" value="NZ_CAAAIR010000003.1"/>
</dbReference>
<evidence type="ECO:0000313" key="2">
    <source>
        <dbReference type="EMBL" id="PUT47646.1"/>
    </source>
</evidence>